<evidence type="ECO:0000313" key="3">
    <source>
        <dbReference type="Proteomes" id="UP000051681"/>
    </source>
</evidence>
<gene>
    <name evidence="2" type="ORF">TM5383_01905</name>
</gene>
<sequence>MLACPNVAGYTSAMPELTQPTDDEARALARQLIDDARFAALAVNEAETGLPLVSRVAMGTTVEGRPVTLISGLAHHTKALTDDPRCSLLVGEPGEKGDPLTHPRLTLMGHMTFVCHGDAGRDELAAHYLQSHPKSKLYIDFPDFRFALFQVGKAYLNGGFARAYTLTAADLGL</sequence>
<protein>
    <recommendedName>
        <fullName evidence="1">CREG-like beta-barrel domain-containing protein</fullName>
    </recommendedName>
</protein>
<dbReference type="Proteomes" id="UP000051681">
    <property type="component" value="Unassembled WGS sequence"/>
</dbReference>
<accession>A0A0P1GQL2</accession>
<dbReference type="Pfam" id="PF13883">
    <property type="entry name" value="CREG_beta-barrel"/>
    <property type="match status" value="1"/>
</dbReference>
<dbReference type="STRING" id="340021.TM5383_01905"/>
<feature type="domain" description="CREG-like beta-barrel" evidence="1">
    <location>
        <begin position="20"/>
        <end position="163"/>
    </location>
</feature>
<dbReference type="GO" id="GO:0005737">
    <property type="term" value="C:cytoplasm"/>
    <property type="evidence" value="ECO:0007669"/>
    <property type="project" value="UniProtKB-ARBA"/>
</dbReference>
<dbReference type="RefSeq" id="WP_231725111.1">
    <property type="nucleotide sequence ID" value="NZ_CYSF01000007.1"/>
</dbReference>
<evidence type="ECO:0000259" key="1">
    <source>
        <dbReference type="Pfam" id="PF13883"/>
    </source>
</evidence>
<dbReference type="SUPFAM" id="SSF50475">
    <property type="entry name" value="FMN-binding split barrel"/>
    <property type="match status" value="1"/>
</dbReference>
<reference evidence="2 3" key="1">
    <citation type="submission" date="2015-09" db="EMBL/GenBank/DDBJ databases">
        <authorList>
            <consortium name="Swine Surveillance"/>
        </authorList>
    </citation>
    <scope>NUCLEOTIDE SEQUENCE [LARGE SCALE GENOMIC DNA]</scope>
    <source>
        <strain evidence="2 3">CECT 8383</strain>
    </source>
</reference>
<dbReference type="EMBL" id="CYSF01000007">
    <property type="protein sequence ID" value="CUH84693.1"/>
    <property type="molecule type" value="Genomic_DNA"/>
</dbReference>
<dbReference type="PANTHER" id="PTHR13343:SF17">
    <property type="entry name" value="CELLULAR REPRESSOR OF E1A-STIMULATED GENES, ISOFORM A"/>
    <property type="match status" value="1"/>
</dbReference>
<proteinExistence type="predicted"/>
<dbReference type="Gene3D" id="2.30.110.10">
    <property type="entry name" value="Electron Transport, Fmn-binding Protein, Chain A"/>
    <property type="match status" value="1"/>
</dbReference>
<dbReference type="PANTHER" id="PTHR13343">
    <property type="entry name" value="CREG1 PROTEIN"/>
    <property type="match status" value="1"/>
</dbReference>
<keyword evidence="3" id="KW-1185">Reference proteome</keyword>
<dbReference type="InterPro" id="IPR012349">
    <property type="entry name" value="Split_barrel_FMN-bd"/>
</dbReference>
<dbReference type="InterPro" id="IPR055343">
    <property type="entry name" value="CREG_beta-barrel"/>
</dbReference>
<evidence type="ECO:0000313" key="2">
    <source>
        <dbReference type="EMBL" id="CUH84693.1"/>
    </source>
</evidence>
<name>A0A0P1GQL2_9RHOB</name>
<organism evidence="2 3">
    <name type="scientific">Thalassovita mediterranea</name>
    <dbReference type="NCBI Taxonomy" id="340021"/>
    <lineage>
        <taxon>Bacteria</taxon>
        <taxon>Pseudomonadati</taxon>
        <taxon>Pseudomonadota</taxon>
        <taxon>Alphaproteobacteria</taxon>
        <taxon>Rhodobacterales</taxon>
        <taxon>Roseobacteraceae</taxon>
        <taxon>Thalassovita</taxon>
    </lineage>
</organism>
<dbReference type="AlphaFoldDB" id="A0A0P1GQL2"/>